<dbReference type="Proteomes" id="UP000791440">
    <property type="component" value="Unassembled WGS sequence"/>
</dbReference>
<evidence type="ECO:0000313" key="2">
    <source>
        <dbReference type="Proteomes" id="UP000791440"/>
    </source>
</evidence>
<keyword evidence="2" id="KW-1185">Reference proteome</keyword>
<dbReference type="AlphaFoldDB" id="A0A921Z9W6"/>
<name>A0A921Z9W6_MANSE</name>
<dbReference type="EMBL" id="JH668438">
    <property type="protein sequence ID" value="KAG6453204.1"/>
    <property type="molecule type" value="Genomic_DNA"/>
</dbReference>
<evidence type="ECO:0000313" key="1">
    <source>
        <dbReference type="EMBL" id="KAG6453204.1"/>
    </source>
</evidence>
<comment type="caution">
    <text evidence="1">The sequence shown here is derived from an EMBL/GenBank/DDBJ whole genome shotgun (WGS) entry which is preliminary data.</text>
</comment>
<organism evidence="1 2">
    <name type="scientific">Manduca sexta</name>
    <name type="common">Tobacco hawkmoth</name>
    <name type="synonym">Tobacco hornworm</name>
    <dbReference type="NCBI Taxonomy" id="7130"/>
    <lineage>
        <taxon>Eukaryota</taxon>
        <taxon>Metazoa</taxon>
        <taxon>Ecdysozoa</taxon>
        <taxon>Arthropoda</taxon>
        <taxon>Hexapoda</taxon>
        <taxon>Insecta</taxon>
        <taxon>Pterygota</taxon>
        <taxon>Neoptera</taxon>
        <taxon>Endopterygota</taxon>
        <taxon>Lepidoptera</taxon>
        <taxon>Glossata</taxon>
        <taxon>Ditrysia</taxon>
        <taxon>Bombycoidea</taxon>
        <taxon>Sphingidae</taxon>
        <taxon>Sphinginae</taxon>
        <taxon>Sphingini</taxon>
        <taxon>Manduca</taxon>
    </lineage>
</organism>
<accession>A0A921Z9W6</accession>
<reference evidence="1" key="1">
    <citation type="journal article" date="2016" name="Insect Biochem. Mol. Biol.">
        <title>Multifaceted biological insights from a draft genome sequence of the tobacco hornworm moth, Manduca sexta.</title>
        <authorList>
            <person name="Kanost M.R."/>
            <person name="Arrese E.L."/>
            <person name="Cao X."/>
            <person name="Chen Y.R."/>
            <person name="Chellapilla S."/>
            <person name="Goldsmith M.R."/>
            <person name="Grosse-Wilde E."/>
            <person name="Heckel D.G."/>
            <person name="Herndon N."/>
            <person name="Jiang H."/>
            <person name="Papanicolaou A."/>
            <person name="Qu J."/>
            <person name="Soulages J.L."/>
            <person name="Vogel H."/>
            <person name="Walters J."/>
            <person name="Waterhouse R.M."/>
            <person name="Ahn S.J."/>
            <person name="Almeida F.C."/>
            <person name="An C."/>
            <person name="Aqrawi P."/>
            <person name="Bretschneider A."/>
            <person name="Bryant W.B."/>
            <person name="Bucks S."/>
            <person name="Chao H."/>
            <person name="Chevignon G."/>
            <person name="Christen J.M."/>
            <person name="Clarke D.F."/>
            <person name="Dittmer N.T."/>
            <person name="Ferguson L.C.F."/>
            <person name="Garavelou S."/>
            <person name="Gordon K.H.J."/>
            <person name="Gunaratna R.T."/>
            <person name="Han Y."/>
            <person name="Hauser F."/>
            <person name="He Y."/>
            <person name="Heidel-Fischer H."/>
            <person name="Hirsh A."/>
            <person name="Hu Y."/>
            <person name="Jiang H."/>
            <person name="Kalra D."/>
            <person name="Klinner C."/>
            <person name="Konig C."/>
            <person name="Kovar C."/>
            <person name="Kroll A.R."/>
            <person name="Kuwar S.S."/>
            <person name="Lee S.L."/>
            <person name="Lehman R."/>
            <person name="Li K."/>
            <person name="Li Z."/>
            <person name="Liang H."/>
            <person name="Lovelace S."/>
            <person name="Lu Z."/>
            <person name="Mansfield J.H."/>
            <person name="McCulloch K.J."/>
            <person name="Mathew T."/>
            <person name="Morton B."/>
            <person name="Muzny D.M."/>
            <person name="Neunemann D."/>
            <person name="Ongeri F."/>
            <person name="Pauchet Y."/>
            <person name="Pu L.L."/>
            <person name="Pyrousis I."/>
            <person name="Rao X.J."/>
            <person name="Redding A."/>
            <person name="Roesel C."/>
            <person name="Sanchez-Gracia A."/>
            <person name="Schaack S."/>
            <person name="Shukla A."/>
            <person name="Tetreau G."/>
            <person name="Wang Y."/>
            <person name="Xiong G.H."/>
            <person name="Traut W."/>
            <person name="Walsh T.K."/>
            <person name="Worley K.C."/>
            <person name="Wu D."/>
            <person name="Wu W."/>
            <person name="Wu Y.Q."/>
            <person name="Zhang X."/>
            <person name="Zou Z."/>
            <person name="Zucker H."/>
            <person name="Briscoe A.D."/>
            <person name="Burmester T."/>
            <person name="Clem R.J."/>
            <person name="Feyereisen R."/>
            <person name="Grimmelikhuijzen C.J.P."/>
            <person name="Hamodrakas S.J."/>
            <person name="Hansson B.S."/>
            <person name="Huguet E."/>
            <person name="Jermiin L.S."/>
            <person name="Lan Q."/>
            <person name="Lehman H.K."/>
            <person name="Lorenzen M."/>
            <person name="Merzendorfer H."/>
            <person name="Michalopoulos I."/>
            <person name="Morton D.B."/>
            <person name="Muthukrishnan S."/>
            <person name="Oakeshott J.G."/>
            <person name="Palmer W."/>
            <person name="Park Y."/>
            <person name="Passarelli A.L."/>
            <person name="Rozas J."/>
            <person name="Schwartz L.M."/>
            <person name="Smith W."/>
            <person name="Southgate A."/>
            <person name="Vilcinskas A."/>
            <person name="Vogt R."/>
            <person name="Wang P."/>
            <person name="Werren J."/>
            <person name="Yu X.Q."/>
            <person name="Zhou J.J."/>
            <person name="Brown S.J."/>
            <person name="Scherer S.E."/>
            <person name="Richards S."/>
            <person name="Blissard G.W."/>
        </authorList>
    </citation>
    <scope>NUCLEOTIDE SEQUENCE</scope>
</reference>
<gene>
    <name evidence="1" type="ORF">O3G_MSEX008026</name>
</gene>
<proteinExistence type="predicted"/>
<protein>
    <submittedName>
        <fullName evidence="1">Uncharacterized protein</fullName>
    </submittedName>
</protein>
<sequence>MSVSNLICLLSTAYVRISTIKQQYFRVEKIGCPRCASRLRRFITRGTQMEYGIRVLSGHSRPPRAERTPYLASHLAHLYKLIHEPYNGSIFVYNYMTRRTTPFNAC</sequence>
<reference evidence="1" key="2">
    <citation type="submission" date="2020-12" db="EMBL/GenBank/DDBJ databases">
        <authorList>
            <person name="Kanost M."/>
        </authorList>
    </citation>
    <scope>NUCLEOTIDE SEQUENCE</scope>
</reference>